<organism evidence="2 3">
    <name type="scientific">Parazoarcus communis SWub3 = DSM 12120</name>
    <dbReference type="NCBI Taxonomy" id="1121029"/>
    <lineage>
        <taxon>Bacteria</taxon>
        <taxon>Pseudomonadati</taxon>
        <taxon>Pseudomonadota</taxon>
        <taxon>Betaproteobacteria</taxon>
        <taxon>Rhodocyclales</taxon>
        <taxon>Zoogloeaceae</taxon>
        <taxon>Parazoarcus</taxon>
    </lineage>
</organism>
<keyword evidence="1" id="KW-0472">Membrane</keyword>
<evidence type="ECO:0000256" key="1">
    <source>
        <dbReference type="SAM" id="Phobius"/>
    </source>
</evidence>
<keyword evidence="1" id="KW-0812">Transmembrane</keyword>
<gene>
    <name evidence="2" type="ORF">DNK49_03790</name>
</gene>
<dbReference type="EMBL" id="QKOE01000002">
    <property type="protein sequence ID" value="PZA17659.1"/>
    <property type="molecule type" value="Genomic_DNA"/>
</dbReference>
<proteinExistence type="predicted"/>
<dbReference type="AlphaFoldDB" id="A0A323UYG7"/>
<accession>A0A323UYG7</accession>
<dbReference type="OrthoDB" id="8527801at2"/>
<comment type="caution">
    <text evidence="2">The sequence shown here is derived from an EMBL/GenBank/DDBJ whole genome shotgun (WGS) entry which is preliminary data.</text>
</comment>
<reference evidence="2 3" key="1">
    <citation type="submission" date="2018-06" db="EMBL/GenBank/DDBJ databases">
        <title>Azoarcus communis strain SWub3 genome.</title>
        <authorList>
            <person name="Zorraquino Salvo V."/>
            <person name="Toubiana D."/>
            <person name="Blumwald E."/>
        </authorList>
    </citation>
    <scope>NUCLEOTIDE SEQUENCE [LARGE SCALE GENOMIC DNA]</scope>
    <source>
        <strain evidence="2 3">SWub3</strain>
    </source>
</reference>
<protein>
    <submittedName>
        <fullName evidence="2">Uncharacterized protein</fullName>
    </submittedName>
</protein>
<dbReference type="RefSeq" id="WP_110523005.1">
    <property type="nucleotide sequence ID" value="NZ_QKOE01000002.1"/>
</dbReference>
<name>A0A323UYG7_9RHOO</name>
<keyword evidence="3" id="KW-1185">Reference proteome</keyword>
<evidence type="ECO:0000313" key="2">
    <source>
        <dbReference type="EMBL" id="PZA17659.1"/>
    </source>
</evidence>
<feature type="transmembrane region" description="Helical" evidence="1">
    <location>
        <begin position="32"/>
        <end position="65"/>
    </location>
</feature>
<evidence type="ECO:0000313" key="3">
    <source>
        <dbReference type="Proteomes" id="UP000248259"/>
    </source>
</evidence>
<dbReference type="Proteomes" id="UP000248259">
    <property type="component" value="Unassembled WGS sequence"/>
</dbReference>
<sequence>MYTDRRRTNFFRQFGRQPAQPRSPLQKLLAVVVAGGVFVLALMFSVVLFAVVLTVGAVAWGYLWWKSRAIRKQMRDNPPGGLVLEGEVIREVNPSRNDKPDNGV</sequence>
<keyword evidence="1" id="KW-1133">Transmembrane helix</keyword>